<keyword evidence="3" id="KW-0804">Transcription</keyword>
<evidence type="ECO:0000313" key="6">
    <source>
        <dbReference type="Proteomes" id="UP000727993"/>
    </source>
</evidence>
<sequence length="206" mass="22010">MLEIVLSKHSCNLTSAATTSGLTPTTTLRYLRALEVRGYLERNDSGDYSAGPTLLRLSASLRDRSVLDRLAAAAQPHLDRLAAETGESAYLAISDGRIGTYVAAAESPRAIRHVGWVGQDVPLENSALGSALRSPGLVVDRTGAIEEDITAISRALPVEGTLGIAVSIVGPEHRFGIEERAEHETALNHAVEALERELRFSGEDLT</sequence>
<dbReference type="PROSITE" id="PS51078">
    <property type="entry name" value="ICLR_ED"/>
    <property type="match status" value="1"/>
</dbReference>
<evidence type="ECO:0000256" key="2">
    <source>
        <dbReference type="ARBA" id="ARBA00023125"/>
    </source>
</evidence>
<proteinExistence type="predicted"/>
<dbReference type="InterPro" id="IPR029016">
    <property type="entry name" value="GAF-like_dom_sf"/>
</dbReference>
<dbReference type="InterPro" id="IPR050707">
    <property type="entry name" value="HTH_MetabolicPath_Reg"/>
</dbReference>
<dbReference type="SUPFAM" id="SSF46785">
    <property type="entry name" value="Winged helix' DNA-binding domain"/>
    <property type="match status" value="1"/>
</dbReference>
<accession>A0A936NCR5</accession>
<evidence type="ECO:0000256" key="1">
    <source>
        <dbReference type="ARBA" id="ARBA00023015"/>
    </source>
</evidence>
<keyword evidence="1" id="KW-0805">Transcription regulation</keyword>
<dbReference type="InterPro" id="IPR005471">
    <property type="entry name" value="Tscrpt_reg_IclR_N"/>
</dbReference>
<dbReference type="PANTHER" id="PTHR30136">
    <property type="entry name" value="HELIX-TURN-HELIX TRANSCRIPTIONAL REGULATOR, ICLR FAMILY"/>
    <property type="match status" value="1"/>
</dbReference>
<feature type="domain" description="IclR-ED" evidence="4">
    <location>
        <begin position="53"/>
        <end position="206"/>
    </location>
</feature>
<organism evidence="5 6">
    <name type="scientific">Candidatus Neomicrothrix subdominans</name>
    <dbReference type="NCBI Taxonomy" id="2954438"/>
    <lineage>
        <taxon>Bacteria</taxon>
        <taxon>Bacillati</taxon>
        <taxon>Actinomycetota</taxon>
        <taxon>Acidimicrobiia</taxon>
        <taxon>Acidimicrobiales</taxon>
        <taxon>Microthrixaceae</taxon>
        <taxon>Candidatus Neomicrothrix</taxon>
    </lineage>
</organism>
<evidence type="ECO:0000313" key="5">
    <source>
        <dbReference type="EMBL" id="MBK9297580.1"/>
    </source>
</evidence>
<dbReference type="Pfam" id="PF09339">
    <property type="entry name" value="HTH_IclR"/>
    <property type="match status" value="1"/>
</dbReference>
<dbReference type="GO" id="GO:0003700">
    <property type="term" value="F:DNA-binding transcription factor activity"/>
    <property type="evidence" value="ECO:0007669"/>
    <property type="project" value="TreeGrafter"/>
</dbReference>
<dbReference type="SUPFAM" id="SSF55781">
    <property type="entry name" value="GAF domain-like"/>
    <property type="match status" value="1"/>
</dbReference>
<reference evidence="5 6" key="1">
    <citation type="submission" date="2020-10" db="EMBL/GenBank/DDBJ databases">
        <title>Connecting structure to function with the recovery of over 1000 high-quality activated sludge metagenome-assembled genomes encoding full-length rRNA genes using long-read sequencing.</title>
        <authorList>
            <person name="Singleton C.M."/>
            <person name="Petriglieri F."/>
            <person name="Kristensen J.M."/>
            <person name="Kirkegaard R.H."/>
            <person name="Michaelsen T.Y."/>
            <person name="Andersen M.H."/>
            <person name="Karst S.M."/>
            <person name="Dueholm M.S."/>
            <person name="Nielsen P.H."/>
            <person name="Albertsen M."/>
        </authorList>
    </citation>
    <scope>NUCLEOTIDE SEQUENCE [LARGE SCALE GENOMIC DNA]</scope>
    <source>
        <strain evidence="5">Lyne_18-Q3-R50-59_MAXAC.006</strain>
    </source>
</reference>
<evidence type="ECO:0000259" key="4">
    <source>
        <dbReference type="PROSITE" id="PS51078"/>
    </source>
</evidence>
<evidence type="ECO:0000256" key="3">
    <source>
        <dbReference type="ARBA" id="ARBA00023163"/>
    </source>
</evidence>
<dbReference type="InterPro" id="IPR014757">
    <property type="entry name" value="Tscrpt_reg_IclR_C"/>
</dbReference>
<dbReference type="EMBL" id="JADJZA010000007">
    <property type="protein sequence ID" value="MBK9297580.1"/>
    <property type="molecule type" value="Genomic_DNA"/>
</dbReference>
<dbReference type="AlphaFoldDB" id="A0A936NCR5"/>
<dbReference type="InterPro" id="IPR036388">
    <property type="entry name" value="WH-like_DNA-bd_sf"/>
</dbReference>
<dbReference type="GO" id="GO:0045892">
    <property type="term" value="P:negative regulation of DNA-templated transcription"/>
    <property type="evidence" value="ECO:0007669"/>
    <property type="project" value="TreeGrafter"/>
</dbReference>
<dbReference type="PANTHER" id="PTHR30136:SF24">
    <property type="entry name" value="HTH-TYPE TRANSCRIPTIONAL REPRESSOR ALLR"/>
    <property type="match status" value="1"/>
</dbReference>
<dbReference type="SMART" id="SM00346">
    <property type="entry name" value="HTH_ICLR"/>
    <property type="match status" value="1"/>
</dbReference>
<protein>
    <submittedName>
        <fullName evidence="5">Helix-turn-helix domain-containing protein</fullName>
    </submittedName>
</protein>
<dbReference type="Gene3D" id="1.10.10.10">
    <property type="entry name" value="Winged helix-like DNA-binding domain superfamily/Winged helix DNA-binding domain"/>
    <property type="match status" value="1"/>
</dbReference>
<dbReference type="Gene3D" id="3.30.450.40">
    <property type="match status" value="1"/>
</dbReference>
<dbReference type="Pfam" id="PF01614">
    <property type="entry name" value="IclR_C"/>
    <property type="match status" value="1"/>
</dbReference>
<dbReference type="GO" id="GO:0003677">
    <property type="term" value="F:DNA binding"/>
    <property type="evidence" value="ECO:0007669"/>
    <property type="project" value="UniProtKB-KW"/>
</dbReference>
<dbReference type="Proteomes" id="UP000727993">
    <property type="component" value="Unassembled WGS sequence"/>
</dbReference>
<keyword evidence="2" id="KW-0238">DNA-binding</keyword>
<dbReference type="InterPro" id="IPR036390">
    <property type="entry name" value="WH_DNA-bd_sf"/>
</dbReference>
<name>A0A936NCR5_9ACTN</name>
<comment type="caution">
    <text evidence="5">The sequence shown here is derived from an EMBL/GenBank/DDBJ whole genome shotgun (WGS) entry which is preliminary data.</text>
</comment>
<gene>
    <name evidence="5" type="ORF">IPN02_12265</name>
</gene>